<dbReference type="Gene3D" id="1.10.12.10">
    <property type="entry name" value="Lyase 2-enoyl-coa Hydratase, Chain A, domain 2"/>
    <property type="match status" value="1"/>
</dbReference>
<dbReference type="PANTHER" id="PTHR42964">
    <property type="entry name" value="ENOYL-COA HYDRATASE"/>
    <property type="match status" value="1"/>
</dbReference>
<dbReference type="CDD" id="cd06558">
    <property type="entry name" value="crotonase-like"/>
    <property type="match status" value="1"/>
</dbReference>
<dbReference type="Proteomes" id="UP000229498">
    <property type="component" value="Unassembled WGS sequence"/>
</dbReference>
<evidence type="ECO:0000313" key="4">
    <source>
        <dbReference type="Proteomes" id="UP000229498"/>
    </source>
</evidence>
<name>A0A2M9G2Z9_9PROT</name>
<dbReference type="InterPro" id="IPR014748">
    <property type="entry name" value="Enoyl-CoA_hydra_C"/>
</dbReference>
<evidence type="ECO:0000256" key="1">
    <source>
        <dbReference type="ARBA" id="ARBA00005254"/>
    </source>
</evidence>
<protein>
    <submittedName>
        <fullName evidence="3">Enoyl-CoA hydratase</fullName>
    </submittedName>
</protein>
<dbReference type="Gene3D" id="3.90.226.10">
    <property type="entry name" value="2-enoyl-CoA Hydratase, Chain A, domain 1"/>
    <property type="match status" value="1"/>
</dbReference>
<dbReference type="AlphaFoldDB" id="A0A2M9G2Z9"/>
<reference evidence="3 4" key="1">
    <citation type="submission" date="2017-11" db="EMBL/GenBank/DDBJ databases">
        <title>Draft genome sequence of Rhizobiales bacterium SY3-13.</title>
        <authorList>
            <person name="Sun C."/>
        </authorList>
    </citation>
    <scope>NUCLEOTIDE SEQUENCE [LARGE SCALE GENOMIC DNA]</scope>
    <source>
        <strain evidence="3 4">SY3-13</strain>
    </source>
</reference>
<comment type="caution">
    <text evidence="3">The sequence shown here is derived from an EMBL/GenBank/DDBJ whole genome shotgun (WGS) entry which is preliminary data.</text>
</comment>
<dbReference type="PANTHER" id="PTHR42964:SF1">
    <property type="entry name" value="POLYKETIDE BIOSYNTHESIS ENOYL-COA HYDRATASE PKSH-RELATED"/>
    <property type="match status" value="1"/>
</dbReference>
<sequence length="268" mass="29176">MTEDVLKIEKRGAVDWVTLNRPDAYNSLNEAMIDALLDYFQRLYTDHDTRVVVLRGAGRGFCAGLDLKARAGSNAQPESRSSADGLRAQRRISEIVMRMRRCPQPIVSLIHGGCAGGGFAFALASDIRIAGRSAKMNAAFIRLGLSACDIGVSYFLPRLVGVSVASELMLTGRFIGAERALMTGLVSEVVEDDRLEEAAQPFVEDLLNATPLGLRLTKECLNMSVDAPSLESAIAMEDRNQILCAQGPDFQEGIRAFMEKRKPSYSGS</sequence>
<dbReference type="InterPro" id="IPR001753">
    <property type="entry name" value="Enoyl-CoA_hydra/iso"/>
</dbReference>
<dbReference type="OrthoDB" id="9777711at2"/>
<gene>
    <name evidence="3" type="ORF">CVT23_10050</name>
</gene>
<dbReference type="InterPro" id="IPR051683">
    <property type="entry name" value="Enoyl-CoA_Hydratase/Isomerase"/>
</dbReference>
<dbReference type="GO" id="GO:0003824">
    <property type="term" value="F:catalytic activity"/>
    <property type="evidence" value="ECO:0007669"/>
    <property type="project" value="InterPro"/>
</dbReference>
<dbReference type="PROSITE" id="PS00166">
    <property type="entry name" value="ENOYL_COA_HYDRATASE"/>
    <property type="match status" value="1"/>
</dbReference>
<organism evidence="3 4">
    <name type="scientific">Minwuia thermotolerans</name>
    <dbReference type="NCBI Taxonomy" id="2056226"/>
    <lineage>
        <taxon>Bacteria</taxon>
        <taxon>Pseudomonadati</taxon>
        <taxon>Pseudomonadota</taxon>
        <taxon>Alphaproteobacteria</taxon>
        <taxon>Minwuiales</taxon>
        <taxon>Minwuiaceae</taxon>
        <taxon>Minwuia</taxon>
    </lineage>
</organism>
<keyword evidence="4" id="KW-1185">Reference proteome</keyword>
<dbReference type="RefSeq" id="WP_109793364.1">
    <property type="nucleotide sequence ID" value="NZ_PHIG01000031.1"/>
</dbReference>
<comment type="similarity">
    <text evidence="1 2">Belongs to the enoyl-CoA hydratase/isomerase family.</text>
</comment>
<evidence type="ECO:0000256" key="2">
    <source>
        <dbReference type="RuleBase" id="RU003707"/>
    </source>
</evidence>
<dbReference type="Pfam" id="PF00378">
    <property type="entry name" value="ECH_1"/>
    <property type="match status" value="1"/>
</dbReference>
<accession>A0A2M9G2Z9</accession>
<evidence type="ECO:0000313" key="3">
    <source>
        <dbReference type="EMBL" id="PJK30091.1"/>
    </source>
</evidence>
<proteinExistence type="inferred from homology"/>
<dbReference type="SUPFAM" id="SSF52096">
    <property type="entry name" value="ClpP/crotonase"/>
    <property type="match status" value="1"/>
</dbReference>
<dbReference type="InterPro" id="IPR029045">
    <property type="entry name" value="ClpP/crotonase-like_dom_sf"/>
</dbReference>
<dbReference type="EMBL" id="PHIG01000031">
    <property type="protein sequence ID" value="PJK30091.1"/>
    <property type="molecule type" value="Genomic_DNA"/>
</dbReference>
<dbReference type="InterPro" id="IPR018376">
    <property type="entry name" value="Enoyl-CoA_hyd/isom_CS"/>
</dbReference>